<organism evidence="2 3">
    <name type="scientific">Candidatus Woesebacteria bacterium RIFOXYB1_FULL_41_13</name>
    <dbReference type="NCBI Taxonomy" id="1802540"/>
    <lineage>
        <taxon>Bacteria</taxon>
        <taxon>Candidatus Woeseibacteriota</taxon>
    </lineage>
</organism>
<accession>A0A1F8CZS7</accession>
<dbReference type="AlphaFoldDB" id="A0A1F8CZS7"/>
<feature type="transmembrane region" description="Helical" evidence="1">
    <location>
        <begin position="20"/>
        <end position="37"/>
    </location>
</feature>
<dbReference type="STRING" id="1802540.A2393_02970"/>
<proteinExistence type="predicted"/>
<dbReference type="Proteomes" id="UP000178937">
    <property type="component" value="Unassembled WGS sequence"/>
</dbReference>
<sequence length="111" mass="12696">MRKNKRKEQVLKRKNFLPTLLLTVLFWVLLGLLVYFVDPKTFAATPLFFVILFVTFLFTFSLLFANSRRGLISSISLTLFSILLFLGVGNLLNLALILAIGTCTEIYFSLR</sequence>
<evidence type="ECO:0000313" key="3">
    <source>
        <dbReference type="Proteomes" id="UP000178937"/>
    </source>
</evidence>
<evidence type="ECO:0000256" key="1">
    <source>
        <dbReference type="SAM" id="Phobius"/>
    </source>
</evidence>
<keyword evidence="1" id="KW-0812">Transmembrane</keyword>
<gene>
    <name evidence="2" type="ORF">A2393_02970</name>
</gene>
<dbReference type="EMBL" id="MGIA01000006">
    <property type="protein sequence ID" value="OGM81742.1"/>
    <property type="molecule type" value="Genomic_DNA"/>
</dbReference>
<name>A0A1F8CZS7_9BACT</name>
<protein>
    <submittedName>
        <fullName evidence="2">Uncharacterized protein</fullName>
    </submittedName>
</protein>
<comment type="caution">
    <text evidence="2">The sequence shown here is derived from an EMBL/GenBank/DDBJ whole genome shotgun (WGS) entry which is preliminary data.</text>
</comment>
<evidence type="ECO:0000313" key="2">
    <source>
        <dbReference type="EMBL" id="OGM81742.1"/>
    </source>
</evidence>
<reference evidence="2 3" key="1">
    <citation type="journal article" date="2016" name="Nat. Commun.">
        <title>Thousands of microbial genomes shed light on interconnected biogeochemical processes in an aquifer system.</title>
        <authorList>
            <person name="Anantharaman K."/>
            <person name="Brown C.T."/>
            <person name="Hug L.A."/>
            <person name="Sharon I."/>
            <person name="Castelle C.J."/>
            <person name="Probst A.J."/>
            <person name="Thomas B.C."/>
            <person name="Singh A."/>
            <person name="Wilkins M.J."/>
            <person name="Karaoz U."/>
            <person name="Brodie E.L."/>
            <person name="Williams K.H."/>
            <person name="Hubbard S.S."/>
            <person name="Banfield J.F."/>
        </authorList>
    </citation>
    <scope>NUCLEOTIDE SEQUENCE [LARGE SCALE GENOMIC DNA]</scope>
</reference>
<keyword evidence="1" id="KW-1133">Transmembrane helix</keyword>
<feature type="transmembrane region" description="Helical" evidence="1">
    <location>
        <begin position="43"/>
        <end position="65"/>
    </location>
</feature>
<feature type="transmembrane region" description="Helical" evidence="1">
    <location>
        <begin position="77"/>
        <end position="101"/>
    </location>
</feature>
<keyword evidence="1" id="KW-0472">Membrane</keyword>